<feature type="transmembrane region" description="Helical" evidence="1">
    <location>
        <begin position="7"/>
        <end position="26"/>
    </location>
</feature>
<dbReference type="SUPFAM" id="SSF51735">
    <property type="entry name" value="NAD(P)-binding Rossmann-fold domains"/>
    <property type="match status" value="1"/>
</dbReference>
<name>A0ABR1J7W8_9AGAR</name>
<evidence type="ECO:0000259" key="2">
    <source>
        <dbReference type="Pfam" id="PF01370"/>
    </source>
</evidence>
<keyword evidence="1" id="KW-0472">Membrane</keyword>
<proteinExistence type="predicted"/>
<gene>
    <name evidence="3" type="ORF">VKT23_012176</name>
</gene>
<dbReference type="Gene3D" id="3.40.50.720">
    <property type="entry name" value="NAD(P)-binding Rossmann-like Domain"/>
    <property type="match status" value="1"/>
</dbReference>
<keyword evidence="1" id="KW-1133">Transmembrane helix</keyword>
<dbReference type="EMBL" id="JBANRG010000028">
    <property type="protein sequence ID" value="KAK7452773.1"/>
    <property type="molecule type" value="Genomic_DNA"/>
</dbReference>
<dbReference type="PANTHER" id="PTHR48079:SF6">
    <property type="entry name" value="NAD(P)-BINDING DOMAIN-CONTAINING PROTEIN-RELATED"/>
    <property type="match status" value="1"/>
</dbReference>
<organism evidence="3 4">
    <name type="scientific">Marasmiellus scandens</name>
    <dbReference type="NCBI Taxonomy" id="2682957"/>
    <lineage>
        <taxon>Eukaryota</taxon>
        <taxon>Fungi</taxon>
        <taxon>Dikarya</taxon>
        <taxon>Basidiomycota</taxon>
        <taxon>Agaricomycotina</taxon>
        <taxon>Agaricomycetes</taxon>
        <taxon>Agaricomycetidae</taxon>
        <taxon>Agaricales</taxon>
        <taxon>Marasmiineae</taxon>
        <taxon>Omphalotaceae</taxon>
        <taxon>Marasmiellus</taxon>
    </lineage>
</organism>
<feature type="domain" description="NAD-dependent epimerase/dehydratase" evidence="2">
    <location>
        <begin position="8"/>
        <end position="249"/>
    </location>
</feature>
<protein>
    <recommendedName>
        <fullName evidence="2">NAD-dependent epimerase/dehydratase domain-containing protein</fullName>
    </recommendedName>
</protein>
<dbReference type="InterPro" id="IPR051783">
    <property type="entry name" value="NAD(P)-dependent_oxidoreduct"/>
</dbReference>
<dbReference type="InterPro" id="IPR001509">
    <property type="entry name" value="Epimerase_deHydtase"/>
</dbReference>
<evidence type="ECO:0000256" key="1">
    <source>
        <dbReference type="SAM" id="Phobius"/>
    </source>
</evidence>
<dbReference type="Pfam" id="PF01370">
    <property type="entry name" value="Epimerase"/>
    <property type="match status" value="1"/>
</dbReference>
<sequence length="347" mass="38182">MSSTKPLVFVTGASGFLGYAIVYQLLEAGFPVRGSARGKKVELLKKALSAYPKFEAVEIADVASGDYSEIFKGVGAIIHTAAPLPGQTDKETAFRTAIDGSLHTLEEAVKAGITKIVTTSSIATYNLPEGPFMLDSFSSLTKEEAFASDSPVLIYRVEKKYADLAVLDFAKSHPHMDITLLCPPYIYGPFTPGFEHLMPEPGTQSFSTNAHLYTLITNNDYNISASLPGYIDLRDIARAHVLAVESNSQSSDQPKRLAIGSPHNNNFEDALKYIAEERSELKDRLIKAEKAPNQTGGSPLESIEYERLERVIGFKKGEFRSWKETILDTVDGFVKLEESWKSRGFKL</sequence>
<dbReference type="Proteomes" id="UP001498398">
    <property type="component" value="Unassembled WGS sequence"/>
</dbReference>
<accession>A0ABR1J7W8</accession>
<evidence type="ECO:0000313" key="4">
    <source>
        <dbReference type="Proteomes" id="UP001498398"/>
    </source>
</evidence>
<comment type="caution">
    <text evidence="3">The sequence shown here is derived from an EMBL/GenBank/DDBJ whole genome shotgun (WGS) entry which is preliminary data.</text>
</comment>
<dbReference type="InterPro" id="IPR036291">
    <property type="entry name" value="NAD(P)-bd_dom_sf"/>
</dbReference>
<keyword evidence="4" id="KW-1185">Reference proteome</keyword>
<reference evidence="3 4" key="1">
    <citation type="submission" date="2024-01" db="EMBL/GenBank/DDBJ databases">
        <title>A draft genome for the cacao thread blight pathogen Marasmiellus scandens.</title>
        <authorList>
            <person name="Baruah I.K."/>
            <person name="Leung J."/>
            <person name="Bukari Y."/>
            <person name="Amoako-Attah I."/>
            <person name="Meinhardt L.W."/>
            <person name="Bailey B.A."/>
            <person name="Cohen S.P."/>
        </authorList>
    </citation>
    <scope>NUCLEOTIDE SEQUENCE [LARGE SCALE GENOMIC DNA]</scope>
    <source>
        <strain evidence="3 4">GH-19</strain>
    </source>
</reference>
<keyword evidence="1" id="KW-0812">Transmembrane</keyword>
<evidence type="ECO:0000313" key="3">
    <source>
        <dbReference type="EMBL" id="KAK7452773.1"/>
    </source>
</evidence>
<dbReference type="PANTHER" id="PTHR48079">
    <property type="entry name" value="PROTEIN YEEZ"/>
    <property type="match status" value="1"/>
</dbReference>